<accession>A0A8X6JCR5</accession>
<evidence type="ECO:0000256" key="2">
    <source>
        <dbReference type="SAM" id="SignalP"/>
    </source>
</evidence>
<evidence type="ECO:0000313" key="4">
    <source>
        <dbReference type="Proteomes" id="UP000887116"/>
    </source>
</evidence>
<feature type="chain" id="PRO_5036467014" evidence="2">
    <location>
        <begin position="22"/>
        <end position="156"/>
    </location>
</feature>
<evidence type="ECO:0000256" key="1">
    <source>
        <dbReference type="SAM" id="Phobius"/>
    </source>
</evidence>
<name>A0A8X6JCR5_TRICU</name>
<keyword evidence="4" id="KW-1185">Reference proteome</keyword>
<reference evidence="3" key="1">
    <citation type="submission" date="2020-07" db="EMBL/GenBank/DDBJ databases">
        <title>Multicomponent nature underlies the extraordinary mechanical properties of spider dragline silk.</title>
        <authorList>
            <person name="Kono N."/>
            <person name="Nakamura H."/>
            <person name="Mori M."/>
            <person name="Yoshida Y."/>
            <person name="Ohtoshi R."/>
            <person name="Malay A.D."/>
            <person name="Moran D.A.P."/>
            <person name="Tomita M."/>
            <person name="Numata K."/>
            <person name="Arakawa K."/>
        </authorList>
    </citation>
    <scope>NUCLEOTIDE SEQUENCE</scope>
</reference>
<dbReference type="EMBL" id="BMAO01009376">
    <property type="protein sequence ID" value="GFR30480.1"/>
    <property type="molecule type" value="Genomic_DNA"/>
</dbReference>
<comment type="caution">
    <text evidence="3">The sequence shown here is derived from an EMBL/GenBank/DDBJ whole genome shotgun (WGS) entry which is preliminary data.</text>
</comment>
<protein>
    <submittedName>
        <fullName evidence="3">Uncharacterized protein</fullName>
    </submittedName>
</protein>
<dbReference type="OrthoDB" id="6436809at2759"/>
<gene>
    <name evidence="3" type="ORF">TNCT_658871</name>
</gene>
<evidence type="ECO:0000313" key="3">
    <source>
        <dbReference type="EMBL" id="GFR30480.1"/>
    </source>
</evidence>
<sequence length="156" mass="17496">MTFYKVLLAIWSFCFIGLVLSLEKKSLIPDNKEITKSSSHNSKHFQKRSHDNFYYDYPEDPGYYEYQGYNKNPLQIAGIAGSAGLALKTIKAKSILKLLKIPAGLAVLGGIAALVAGLAPPAVIGSINLPFQGKRKKRDISDKRLDSYFHNIHRRW</sequence>
<dbReference type="AlphaFoldDB" id="A0A8X6JCR5"/>
<organism evidence="3 4">
    <name type="scientific">Trichonephila clavata</name>
    <name type="common">Joro spider</name>
    <name type="synonym">Nephila clavata</name>
    <dbReference type="NCBI Taxonomy" id="2740835"/>
    <lineage>
        <taxon>Eukaryota</taxon>
        <taxon>Metazoa</taxon>
        <taxon>Ecdysozoa</taxon>
        <taxon>Arthropoda</taxon>
        <taxon>Chelicerata</taxon>
        <taxon>Arachnida</taxon>
        <taxon>Araneae</taxon>
        <taxon>Araneomorphae</taxon>
        <taxon>Entelegynae</taxon>
        <taxon>Araneoidea</taxon>
        <taxon>Nephilidae</taxon>
        <taxon>Trichonephila</taxon>
    </lineage>
</organism>
<keyword evidence="1" id="KW-0472">Membrane</keyword>
<keyword evidence="1" id="KW-1133">Transmembrane helix</keyword>
<keyword evidence="1" id="KW-0812">Transmembrane</keyword>
<feature type="transmembrane region" description="Helical" evidence="1">
    <location>
        <begin position="103"/>
        <end position="129"/>
    </location>
</feature>
<dbReference type="Proteomes" id="UP000887116">
    <property type="component" value="Unassembled WGS sequence"/>
</dbReference>
<proteinExistence type="predicted"/>
<feature type="signal peptide" evidence="2">
    <location>
        <begin position="1"/>
        <end position="21"/>
    </location>
</feature>
<keyword evidence="2" id="KW-0732">Signal</keyword>